<keyword evidence="3" id="KW-1185">Reference proteome</keyword>
<evidence type="ECO:0000259" key="1">
    <source>
        <dbReference type="Pfam" id="PF01738"/>
    </source>
</evidence>
<organism evidence="2 3">
    <name type="scientific">Fusarium xylarioides</name>
    <dbReference type="NCBI Taxonomy" id="221167"/>
    <lineage>
        <taxon>Eukaryota</taxon>
        <taxon>Fungi</taxon>
        <taxon>Dikarya</taxon>
        <taxon>Ascomycota</taxon>
        <taxon>Pezizomycotina</taxon>
        <taxon>Sordariomycetes</taxon>
        <taxon>Hypocreomycetidae</taxon>
        <taxon>Hypocreales</taxon>
        <taxon>Nectriaceae</taxon>
        <taxon>Fusarium</taxon>
        <taxon>Fusarium fujikuroi species complex</taxon>
    </lineage>
</organism>
<sequence>MPCTNCYTGHGHAGPVYSREAKLHGHDVYVTEPQTKEVSTKGLIVVVSDAFRWNTTNLRGVADRYAERTGCRVYVPNFMHSTSAPASIKAIIDSVLNDGGFWGWLVKPWNLLKAVFIIVPFSIRNKPEKRYPSIRQFIDNLHCNEAANLKVGVVGFCWGAYGITHLAHGKVAANGKTIIDAAFTAHPSEIEVSRDIRPVKLSFSMVIGNINFALPLKEVHNAAEILEAKRDIDTKVVLIPNAKHSFAVRGNPNNKEEKEIADQAEDQLVRWFTKYLV</sequence>
<dbReference type="InterPro" id="IPR002925">
    <property type="entry name" value="Dienelactn_hydro"/>
</dbReference>
<evidence type="ECO:0000313" key="2">
    <source>
        <dbReference type="EMBL" id="KAG5755510.1"/>
    </source>
</evidence>
<dbReference type="Gene3D" id="3.40.50.1820">
    <property type="entry name" value="alpha/beta hydrolase"/>
    <property type="match status" value="1"/>
</dbReference>
<dbReference type="Pfam" id="PF01738">
    <property type="entry name" value="DLH"/>
    <property type="match status" value="1"/>
</dbReference>
<dbReference type="AlphaFoldDB" id="A0A9P7HD67"/>
<gene>
    <name evidence="2" type="ORF">H9Q72_014461</name>
</gene>
<dbReference type="InterPro" id="IPR029058">
    <property type="entry name" value="AB_hydrolase_fold"/>
</dbReference>
<dbReference type="Proteomes" id="UP000750502">
    <property type="component" value="Unassembled WGS sequence"/>
</dbReference>
<accession>A0A9P7HD67</accession>
<name>A0A9P7HD67_9HYPO</name>
<protein>
    <recommendedName>
        <fullName evidence="1">Dienelactone hydrolase domain-containing protein</fullName>
    </recommendedName>
</protein>
<dbReference type="PANTHER" id="PTHR17630">
    <property type="entry name" value="DIENELACTONE HYDROLASE"/>
    <property type="match status" value="1"/>
</dbReference>
<proteinExistence type="predicted"/>
<comment type="caution">
    <text evidence="2">The sequence shown here is derived from an EMBL/GenBank/DDBJ whole genome shotgun (WGS) entry which is preliminary data.</text>
</comment>
<reference evidence="2" key="1">
    <citation type="journal article" date="2020" name="bioRxiv">
        <title>Historical genomics reveals the evolutionary mechanisms behind multiple outbreaks of the host-specific coffee wilt pathogen Fusarium xylarioides.</title>
        <authorList>
            <person name="Peck D."/>
            <person name="Nowell R.W."/>
            <person name="Flood J."/>
            <person name="Ryan M.J."/>
            <person name="Barraclough T.G."/>
        </authorList>
    </citation>
    <scope>NUCLEOTIDE SEQUENCE</scope>
    <source>
        <strain evidence="2">IMI 127659i</strain>
    </source>
</reference>
<dbReference type="SUPFAM" id="SSF53474">
    <property type="entry name" value="alpha/beta-Hydrolases"/>
    <property type="match status" value="1"/>
</dbReference>
<dbReference type="PANTHER" id="PTHR17630:SF105">
    <property type="entry name" value="DIENELACTONE HYDROLASE FAMILY PROTEIN (AFU_ORTHOLOGUE AFUA_4G08790)"/>
    <property type="match status" value="1"/>
</dbReference>
<dbReference type="OrthoDB" id="17560at2759"/>
<evidence type="ECO:0000313" key="3">
    <source>
        <dbReference type="Proteomes" id="UP000750502"/>
    </source>
</evidence>
<dbReference type="GO" id="GO:0016787">
    <property type="term" value="F:hydrolase activity"/>
    <property type="evidence" value="ECO:0007669"/>
    <property type="project" value="InterPro"/>
</dbReference>
<feature type="domain" description="Dienelactone hydrolase" evidence="1">
    <location>
        <begin position="142"/>
        <end position="275"/>
    </location>
</feature>
<reference evidence="2" key="2">
    <citation type="submission" date="2020-10" db="EMBL/GenBank/DDBJ databases">
        <authorList>
            <person name="Peck L.D."/>
            <person name="Nowell R.W."/>
            <person name="Flood J."/>
            <person name="Ryan M.J."/>
            <person name="Barraclough T.G."/>
        </authorList>
    </citation>
    <scope>NUCLEOTIDE SEQUENCE</scope>
    <source>
        <strain evidence="2">IMI 127659i</strain>
    </source>
</reference>
<dbReference type="EMBL" id="JADFTT010001437">
    <property type="protein sequence ID" value="KAG5755510.1"/>
    <property type="molecule type" value="Genomic_DNA"/>
</dbReference>